<dbReference type="InterPro" id="IPR008322">
    <property type="entry name" value="UPF0261"/>
</dbReference>
<dbReference type="InterPro" id="IPR044122">
    <property type="entry name" value="UPF0261_N"/>
</dbReference>
<feature type="domain" description="UPF0261" evidence="2">
    <location>
        <begin position="166"/>
        <end position="383"/>
    </location>
</feature>
<accession>A0A2N5NCM8</accession>
<dbReference type="Proteomes" id="UP000234789">
    <property type="component" value="Unassembled WGS sequence"/>
</dbReference>
<dbReference type="AlphaFoldDB" id="A0A2N5NCM8"/>
<comment type="caution">
    <text evidence="3">The sequence shown here is derived from an EMBL/GenBank/DDBJ whole genome shotgun (WGS) entry which is preliminary data.</text>
</comment>
<evidence type="ECO:0000259" key="1">
    <source>
        <dbReference type="Pfam" id="PF06792"/>
    </source>
</evidence>
<protein>
    <submittedName>
        <fullName evidence="3">Uncharacterized protein</fullName>
    </submittedName>
</protein>
<dbReference type="InterPro" id="IPR051353">
    <property type="entry name" value="Tobamovirus_resist_UPF0261"/>
</dbReference>
<dbReference type="Gene3D" id="3.40.50.12030">
    <property type="entry name" value="Uncharacterised protein family UPF0261, NC domain"/>
    <property type="match status" value="1"/>
</dbReference>
<keyword evidence="4" id="KW-1185">Reference proteome</keyword>
<dbReference type="Gene3D" id="3.40.50.12020">
    <property type="entry name" value="Uncharacterised protein family UPF0261, NN domain"/>
    <property type="match status" value="1"/>
</dbReference>
<name>A0A2N5NCM8_9BACL</name>
<proteinExistence type="predicted"/>
<dbReference type="PIRSF" id="PIRSF033271">
    <property type="entry name" value="UCP033271"/>
    <property type="match status" value="1"/>
</dbReference>
<dbReference type="Pfam" id="PF23189">
    <property type="entry name" value="UPF0261_C"/>
    <property type="match status" value="1"/>
</dbReference>
<gene>
    <name evidence="3" type="ORF">B8V81_0210</name>
</gene>
<dbReference type="NCBIfam" id="NF002674">
    <property type="entry name" value="PRK02399.1-2"/>
    <property type="match status" value="1"/>
</dbReference>
<feature type="domain" description="UPF0261" evidence="1">
    <location>
        <begin position="2"/>
        <end position="158"/>
    </location>
</feature>
<evidence type="ECO:0000259" key="2">
    <source>
        <dbReference type="Pfam" id="PF23189"/>
    </source>
</evidence>
<organism evidence="3 4">
    <name type="scientific">Paenibacillus pasadenensis</name>
    <dbReference type="NCBI Taxonomy" id="217090"/>
    <lineage>
        <taxon>Bacteria</taxon>
        <taxon>Bacillati</taxon>
        <taxon>Bacillota</taxon>
        <taxon>Bacilli</taxon>
        <taxon>Bacillales</taxon>
        <taxon>Paenibacillaceae</taxon>
        <taxon>Paenibacillus</taxon>
    </lineage>
</organism>
<reference evidence="3 4" key="1">
    <citation type="submission" date="2017-05" db="EMBL/GenBank/DDBJ databases">
        <title>Functional genome analysis of Paenibacillus pasadenensis strain R16: insights on endophytic life style and antifungal activity.</title>
        <authorList>
            <person name="Passera A."/>
            <person name="Marcolungo L."/>
            <person name="Casati P."/>
            <person name="Brasca M."/>
            <person name="Quaglino F."/>
            <person name="Delledonne M."/>
        </authorList>
    </citation>
    <scope>NUCLEOTIDE SEQUENCE [LARGE SCALE GENOMIC DNA]</scope>
    <source>
        <strain evidence="3 4">R16</strain>
    </source>
</reference>
<dbReference type="PANTHER" id="PTHR31862:SF1">
    <property type="entry name" value="UPF0261 DOMAIN PROTEIN (AFU_ORTHOLOGUE AFUA_1G10120)"/>
    <property type="match status" value="1"/>
</dbReference>
<dbReference type="InterPro" id="IPR056778">
    <property type="entry name" value="UPF0261_C"/>
</dbReference>
<evidence type="ECO:0000313" key="4">
    <source>
        <dbReference type="Proteomes" id="UP000234789"/>
    </source>
</evidence>
<sequence length="389" mass="41017">MFLRERIEGAGVATIVLDAGVFEALTGQADLSNEEVARAGGVPLQELIDGRDRGAAMDVMMKGAAALLGGLHREGRVAGVIGLGGSAGTTIGTYAMQALPIGVPKLMVSTVASGNTRPYVGEKDIAMMYSVVDVSGINRLSASILSNAAHAIAGMAAGSPPRLEDKPLVAATMFGVTTPCVTAAREYLERSGYEVLVFHATGSGGRAMEALIDSGFIAGVLDVTTTEWCDELVGGELSAGPQRLEAAARAGIPQVVSTGALDMVNFGPWDTVPEKFAGRNLYRHNATITLMRTDAEENLRLGEIIAAKLNRSRASCAMFLPLHGVSLLDAEGQPFHGPDEDAALFFSLKQHLDPTRVEIIEMENNLNDEAFALAMAERLVELMRQAAVH</sequence>
<dbReference type="PANTHER" id="PTHR31862">
    <property type="entry name" value="UPF0261 DOMAIN PROTEIN (AFU_ORTHOLOGUE AFUA_1G10120)"/>
    <property type="match status" value="1"/>
</dbReference>
<dbReference type="Pfam" id="PF06792">
    <property type="entry name" value="UPF0261"/>
    <property type="match status" value="1"/>
</dbReference>
<dbReference type="EMBL" id="NFEZ01000001">
    <property type="protein sequence ID" value="PLT48078.1"/>
    <property type="molecule type" value="Genomic_DNA"/>
</dbReference>
<dbReference type="CDD" id="cd15488">
    <property type="entry name" value="Tm-1-like"/>
    <property type="match status" value="1"/>
</dbReference>
<evidence type="ECO:0000313" key="3">
    <source>
        <dbReference type="EMBL" id="PLT48078.1"/>
    </source>
</evidence>